<accession>A0A4P9VKF2</accession>
<organism evidence="2 3">
    <name type="scientific">Zooshikella ganghwensis</name>
    <dbReference type="NCBI Taxonomy" id="202772"/>
    <lineage>
        <taxon>Bacteria</taxon>
        <taxon>Pseudomonadati</taxon>
        <taxon>Pseudomonadota</taxon>
        <taxon>Gammaproteobacteria</taxon>
        <taxon>Oceanospirillales</taxon>
        <taxon>Zooshikellaceae</taxon>
        <taxon>Zooshikella</taxon>
    </lineage>
</organism>
<evidence type="ECO:0000313" key="3">
    <source>
        <dbReference type="Proteomes" id="UP000257039"/>
    </source>
</evidence>
<protein>
    <recommendedName>
        <fullName evidence="1">Phage tail fibre protein N-terminal domain-containing protein</fullName>
    </recommendedName>
</protein>
<evidence type="ECO:0000313" key="2">
    <source>
        <dbReference type="EMBL" id="RDH42292.1"/>
    </source>
</evidence>
<name>A0A4P9VKF2_9GAMM</name>
<dbReference type="AlphaFoldDB" id="A0A4P9VKF2"/>
<evidence type="ECO:0000259" key="1">
    <source>
        <dbReference type="Pfam" id="PF12571"/>
    </source>
</evidence>
<sequence>MNLSNKYYSILTKIGQAQFANTAALGNKLKLKMIKVGDGGDDNGEETFPKEIDTKLVRERWNGAINDLYINPENRNWLVIEAVIPDEVGGFYITEFGLYDDQDNLVAIGKYPKNISQISQKAVEVVYFYELCCKYQMQARLNSVLILQ</sequence>
<dbReference type="PANTHER" id="PTHR35191">
    <property type="entry name" value="PROPHAGE SIDE TAIL FIBER PROTEIN HOMOLOG STFQ-RELATED"/>
    <property type="match status" value="1"/>
</dbReference>
<comment type="caution">
    <text evidence="2">The sequence shown here is derived from an EMBL/GenBank/DDBJ whole genome shotgun (WGS) entry which is preliminary data.</text>
</comment>
<keyword evidence="3" id="KW-1185">Reference proteome</keyword>
<reference evidence="2 3" key="1">
    <citation type="submission" date="2017-04" db="EMBL/GenBank/DDBJ databases">
        <title>Draft genome sequence of Zooshikella ganghwensis VG4 isolated from Red Sea sediments.</title>
        <authorList>
            <person name="Rehman Z."/>
            <person name="Alam I."/>
            <person name="Kamau A."/>
            <person name="Bajic V."/>
            <person name="Leiknes T."/>
        </authorList>
    </citation>
    <scope>NUCLEOTIDE SEQUENCE [LARGE SCALE GENOMIC DNA]</scope>
    <source>
        <strain evidence="2 3">VG4</strain>
    </source>
</reference>
<proteinExistence type="predicted"/>
<dbReference type="EMBL" id="NDXW01000001">
    <property type="protein sequence ID" value="RDH42292.1"/>
    <property type="molecule type" value="Genomic_DNA"/>
</dbReference>
<dbReference type="Pfam" id="PF12571">
    <property type="entry name" value="Phage_tail_fib"/>
    <property type="match status" value="1"/>
</dbReference>
<dbReference type="PANTHER" id="PTHR35191:SF1">
    <property type="entry name" value="PROPHAGE SIDE TAIL FIBER PROTEIN HOMOLOG STFQ-RELATED"/>
    <property type="match status" value="1"/>
</dbReference>
<dbReference type="InterPro" id="IPR051934">
    <property type="entry name" value="Phage_Tail_Fiber_Structural"/>
</dbReference>
<feature type="domain" description="Phage tail fibre protein N-terminal" evidence="1">
    <location>
        <begin position="4"/>
        <end position="114"/>
    </location>
</feature>
<dbReference type="Proteomes" id="UP000257039">
    <property type="component" value="Unassembled WGS sequence"/>
</dbReference>
<dbReference type="InterPro" id="IPR022225">
    <property type="entry name" value="Phage_tail_fibre_N"/>
</dbReference>
<gene>
    <name evidence="2" type="ORF">B9G39_01880</name>
</gene>